<dbReference type="RefSeq" id="WP_006775105.1">
    <property type="nucleotide sequence ID" value="NZ_BQNJ01000002.1"/>
</dbReference>
<protein>
    <submittedName>
        <fullName evidence="1">Uncharacterized protein</fullName>
    </submittedName>
</protein>
<evidence type="ECO:0000313" key="1">
    <source>
        <dbReference type="EMBL" id="GKH04160.1"/>
    </source>
</evidence>
<comment type="caution">
    <text evidence="1">The sequence shown here is derived from an EMBL/GenBank/DDBJ whole genome shotgun (WGS) entry which is preliminary data.</text>
</comment>
<dbReference type="InterPro" id="IPR045611">
    <property type="entry name" value="DUF6449"/>
</dbReference>
<dbReference type="GeneID" id="93150439"/>
<dbReference type="Proteomes" id="UP001055091">
    <property type="component" value="Unassembled WGS sequence"/>
</dbReference>
<name>A0A413WU19_9FIRM</name>
<sequence>MTSKNLFFNLMREDLKRRLWAVALTFLTFFFSLPVAVALTLSESRNMEESYQGMLHSARSVLGFNNGFIAVIIVLLSLILGVTSFSWLHSRKKVDFYHSLPVRREKLFFVNYLDGALILFFAYAVNLLLGLLVAMVNGIAPGDVIPAAFGASGFLFLHFVMLYSVTVLAMVLTGNILVGILGTGVLHLYFPALLLLLDALYQEFFKTSYHGGSRIAYRLLDKSSAFTLYVSNYSAFMNGTNGRSQILRIGAVILVTAAVTAVSVLLYRMRGSEAAGKAMAFKVSQHIIRIPVVILSALCGGLFFWYLHDSIGWAVFGLICGLLLSHCTIEIIYHFDFRKLFSSRISMAVCGLCAALVFFGFQFDLFGYDKYIPKPESLESVAVSLNNMEYWVDYGSAKLDDGSYYWDYESPSDYLFARMRITDTDTVLALVSDAVSQVEREKRHDNEWNSEYGNRYISFSVKYNLKNGREVYRSYSVYGNKEYDLVKKIYDSRDYRMAAYPVMEQTAEYTGKIRVKQSSWTREVTRGGGSGETDYVDLMLSTYQEEMAALTSAVMERENPIAQIQFMTNDQVMAEKLKDQDTYAWRYNSGIDRGYYPVYPSFRKTIGLLKECGIELNDGIGTGEVVRADIDLYQLADDDSGRYYDKENVSQLTVTDQEELAALMETARLEDYANFNPFNEQENRIVFTAVIKDTSGQTSHEYSIRKADQPEFLKRESERFNKEVETVFD</sequence>
<dbReference type="AlphaFoldDB" id="A0A413WU19"/>
<dbReference type="EMBL" id="BQNJ01000002">
    <property type="protein sequence ID" value="GKH04160.1"/>
    <property type="molecule type" value="Genomic_DNA"/>
</dbReference>
<proteinExistence type="predicted"/>
<accession>A0A413WU19</accession>
<organism evidence="1 2">
    <name type="scientific">Hungatella hathewayi</name>
    <dbReference type="NCBI Taxonomy" id="154046"/>
    <lineage>
        <taxon>Bacteria</taxon>
        <taxon>Bacillati</taxon>
        <taxon>Bacillota</taxon>
        <taxon>Clostridia</taxon>
        <taxon>Lachnospirales</taxon>
        <taxon>Lachnospiraceae</taxon>
        <taxon>Hungatella</taxon>
    </lineage>
</organism>
<reference evidence="1" key="1">
    <citation type="submission" date="2022-01" db="EMBL/GenBank/DDBJ databases">
        <title>Novel bile acid biosynthetic pathways are enriched in the microbiome of centenarians.</title>
        <authorList>
            <person name="Sato Y."/>
            <person name="Atarashi K."/>
            <person name="Plichta R.D."/>
            <person name="Arai Y."/>
            <person name="Sasajima S."/>
            <person name="Kearney M.S."/>
            <person name="Suda W."/>
            <person name="Takeshita K."/>
            <person name="Sasaki T."/>
            <person name="Okamoto S."/>
            <person name="Skelly N.A."/>
            <person name="Okamura Y."/>
            <person name="Vlamakis H."/>
            <person name="Li Y."/>
            <person name="Tanoue T."/>
            <person name="Takei H."/>
            <person name="Nittono H."/>
            <person name="Narushima S."/>
            <person name="Irie J."/>
            <person name="Itoh H."/>
            <person name="Moriya K."/>
            <person name="Sugiura Y."/>
            <person name="Suematsu M."/>
            <person name="Moritoki N."/>
            <person name="Shibata S."/>
            <person name="Littman R.D."/>
            <person name="Fischbach A.M."/>
            <person name="Uwamino Y."/>
            <person name="Inoue T."/>
            <person name="Honda A."/>
            <person name="Hattori M."/>
            <person name="Murai T."/>
            <person name="Xavier J.R."/>
            <person name="Hirose N."/>
            <person name="Honda K."/>
        </authorList>
    </citation>
    <scope>NUCLEOTIDE SEQUENCE</scope>
    <source>
        <strain evidence="1">CE91-St55</strain>
    </source>
</reference>
<evidence type="ECO:0000313" key="2">
    <source>
        <dbReference type="Proteomes" id="UP001055091"/>
    </source>
</evidence>
<dbReference type="Pfam" id="PF20047">
    <property type="entry name" value="DUF6449"/>
    <property type="match status" value="1"/>
</dbReference>
<gene>
    <name evidence="1" type="ORF">CE91St55_61410</name>
</gene>